<evidence type="ECO:0000313" key="2">
    <source>
        <dbReference type="EMBL" id="KAK4466941.1"/>
    </source>
</evidence>
<sequence length="60" mass="6583">MFCILRGLTTYISGMIIKNGVWGGNLYSGVYRLSLGQDNMGRGSVATFICISILMSIFKN</sequence>
<keyword evidence="3" id="KW-1185">Reference proteome</keyword>
<dbReference type="Proteomes" id="UP001321749">
    <property type="component" value="Unassembled WGS sequence"/>
</dbReference>
<organism evidence="2 3">
    <name type="scientific">Cladorrhinum samala</name>
    <dbReference type="NCBI Taxonomy" id="585594"/>
    <lineage>
        <taxon>Eukaryota</taxon>
        <taxon>Fungi</taxon>
        <taxon>Dikarya</taxon>
        <taxon>Ascomycota</taxon>
        <taxon>Pezizomycotina</taxon>
        <taxon>Sordariomycetes</taxon>
        <taxon>Sordariomycetidae</taxon>
        <taxon>Sordariales</taxon>
        <taxon>Podosporaceae</taxon>
        <taxon>Cladorrhinum</taxon>
    </lineage>
</organism>
<dbReference type="EMBL" id="MU864929">
    <property type="protein sequence ID" value="KAK4466941.1"/>
    <property type="molecule type" value="Genomic_DNA"/>
</dbReference>
<proteinExistence type="predicted"/>
<evidence type="ECO:0000256" key="1">
    <source>
        <dbReference type="SAM" id="Phobius"/>
    </source>
</evidence>
<feature type="transmembrane region" description="Helical" evidence="1">
    <location>
        <begin position="40"/>
        <end position="58"/>
    </location>
</feature>
<name>A0AAV9I7M8_9PEZI</name>
<accession>A0AAV9I7M8</accession>
<evidence type="ECO:0000313" key="3">
    <source>
        <dbReference type="Proteomes" id="UP001321749"/>
    </source>
</evidence>
<protein>
    <submittedName>
        <fullName evidence="2">Uncharacterized protein</fullName>
    </submittedName>
</protein>
<reference evidence="2" key="2">
    <citation type="submission" date="2023-06" db="EMBL/GenBank/DDBJ databases">
        <authorList>
            <consortium name="Lawrence Berkeley National Laboratory"/>
            <person name="Mondo S.J."/>
            <person name="Hensen N."/>
            <person name="Bonometti L."/>
            <person name="Westerberg I."/>
            <person name="Brannstrom I.O."/>
            <person name="Guillou S."/>
            <person name="Cros-Aarteil S."/>
            <person name="Calhoun S."/>
            <person name="Haridas S."/>
            <person name="Kuo A."/>
            <person name="Pangilinan J."/>
            <person name="Riley R."/>
            <person name="Labutti K."/>
            <person name="Andreopoulos B."/>
            <person name="Lipzen A."/>
            <person name="Chen C."/>
            <person name="Yanf M."/>
            <person name="Daum C."/>
            <person name="Ng V."/>
            <person name="Clum A."/>
            <person name="Steindorff A."/>
            <person name="Ohm R."/>
            <person name="Martin F."/>
            <person name="Silar P."/>
            <person name="Natvig D."/>
            <person name="Lalanne C."/>
            <person name="Gautier V."/>
            <person name="Ament-Velasquez S.L."/>
            <person name="Kruys A."/>
            <person name="Hutchinson M.I."/>
            <person name="Powell A.J."/>
            <person name="Barry K."/>
            <person name="Miller A.N."/>
            <person name="Grigoriev I.V."/>
            <person name="Debuchy R."/>
            <person name="Gladieux P."/>
            <person name="Thoren M.H."/>
            <person name="Johannesson H."/>
        </authorList>
    </citation>
    <scope>NUCLEOTIDE SEQUENCE</scope>
    <source>
        <strain evidence="2">PSN324</strain>
    </source>
</reference>
<reference evidence="2" key="1">
    <citation type="journal article" date="2023" name="Mol. Phylogenet. Evol.">
        <title>Genome-scale phylogeny and comparative genomics of the fungal order Sordariales.</title>
        <authorList>
            <person name="Hensen N."/>
            <person name="Bonometti L."/>
            <person name="Westerberg I."/>
            <person name="Brannstrom I.O."/>
            <person name="Guillou S."/>
            <person name="Cros-Aarteil S."/>
            <person name="Calhoun S."/>
            <person name="Haridas S."/>
            <person name="Kuo A."/>
            <person name="Mondo S."/>
            <person name="Pangilinan J."/>
            <person name="Riley R."/>
            <person name="LaButti K."/>
            <person name="Andreopoulos B."/>
            <person name="Lipzen A."/>
            <person name="Chen C."/>
            <person name="Yan M."/>
            <person name="Daum C."/>
            <person name="Ng V."/>
            <person name="Clum A."/>
            <person name="Steindorff A."/>
            <person name="Ohm R.A."/>
            <person name="Martin F."/>
            <person name="Silar P."/>
            <person name="Natvig D.O."/>
            <person name="Lalanne C."/>
            <person name="Gautier V."/>
            <person name="Ament-Velasquez S.L."/>
            <person name="Kruys A."/>
            <person name="Hutchinson M.I."/>
            <person name="Powell A.J."/>
            <person name="Barry K."/>
            <person name="Miller A.N."/>
            <person name="Grigoriev I.V."/>
            <person name="Debuchy R."/>
            <person name="Gladieux P."/>
            <person name="Hiltunen Thoren M."/>
            <person name="Johannesson H."/>
        </authorList>
    </citation>
    <scope>NUCLEOTIDE SEQUENCE</scope>
    <source>
        <strain evidence="2">PSN324</strain>
    </source>
</reference>
<keyword evidence="1" id="KW-0472">Membrane</keyword>
<gene>
    <name evidence="2" type="ORF">QBC42DRAFT_258374</name>
</gene>
<keyword evidence="1" id="KW-0812">Transmembrane</keyword>
<comment type="caution">
    <text evidence="2">The sequence shown here is derived from an EMBL/GenBank/DDBJ whole genome shotgun (WGS) entry which is preliminary data.</text>
</comment>
<dbReference type="AlphaFoldDB" id="A0AAV9I7M8"/>
<keyword evidence="1" id="KW-1133">Transmembrane helix</keyword>